<dbReference type="GO" id="GO:0003677">
    <property type="term" value="F:DNA binding"/>
    <property type="evidence" value="ECO:0007669"/>
    <property type="project" value="UniProtKB-KW"/>
</dbReference>
<comment type="similarity">
    <text evidence="1">Belongs to the LysR transcriptional regulatory family.</text>
</comment>
<evidence type="ECO:0000313" key="6">
    <source>
        <dbReference type="EMBL" id="KRO27008.1"/>
    </source>
</evidence>
<protein>
    <submittedName>
        <fullName evidence="6">Fhu operon transcription regulator</fullName>
    </submittedName>
</protein>
<dbReference type="FunFam" id="1.10.10.10:FF:000001">
    <property type="entry name" value="LysR family transcriptional regulator"/>
    <property type="match status" value="1"/>
</dbReference>
<dbReference type="Pfam" id="PF03466">
    <property type="entry name" value="LysR_substrate"/>
    <property type="match status" value="1"/>
</dbReference>
<evidence type="ECO:0000256" key="3">
    <source>
        <dbReference type="ARBA" id="ARBA00023125"/>
    </source>
</evidence>
<dbReference type="InterPro" id="IPR005119">
    <property type="entry name" value="LysR_subst-bd"/>
</dbReference>
<comment type="caution">
    <text evidence="6">The sequence shown here is derived from an EMBL/GenBank/DDBJ whole genome shotgun (WGS) entry which is preliminary data.</text>
</comment>
<name>A0A0R2NRF2_9LACO</name>
<organism evidence="6 7">
    <name type="scientific">Lactiplantibacillus fabifermentans DSM 21115</name>
    <dbReference type="NCBI Taxonomy" id="1413187"/>
    <lineage>
        <taxon>Bacteria</taxon>
        <taxon>Bacillati</taxon>
        <taxon>Bacillota</taxon>
        <taxon>Bacilli</taxon>
        <taxon>Lactobacillales</taxon>
        <taxon>Lactobacillaceae</taxon>
        <taxon>Lactiplantibacillus</taxon>
    </lineage>
</organism>
<dbReference type="CDD" id="cd05466">
    <property type="entry name" value="PBP2_LTTR_substrate"/>
    <property type="match status" value="1"/>
</dbReference>
<dbReference type="GO" id="GO:0003700">
    <property type="term" value="F:DNA-binding transcription factor activity"/>
    <property type="evidence" value="ECO:0007669"/>
    <property type="project" value="InterPro"/>
</dbReference>
<evidence type="ECO:0000313" key="7">
    <source>
        <dbReference type="Proteomes" id="UP000050920"/>
    </source>
</evidence>
<dbReference type="RefSeq" id="WP_024624993.1">
    <property type="nucleotide sequence ID" value="NZ_AYGX02000095.1"/>
</dbReference>
<proteinExistence type="inferred from homology"/>
<dbReference type="SUPFAM" id="SSF46785">
    <property type="entry name" value="Winged helix' DNA-binding domain"/>
    <property type="match status" value="1"/>
</dbReference>
<dbReference type="PANTHER" id="PTHR30419">
    <property type="entry name" value="HTH-TYPE TRANSCRIPTIONAL REGULATOR YBHD"/>
    <property type="match status" value="1"/>
</dbReference>
<keyword evidence="4" id="KW-0804">Transcription</keyword>
<dbReference type="InterPro" id="IPR050950">
    <property type="entry name" value="HTH-type_LysR_regulators"/>
</dbReference>
<accession>A0A0R2NRF2</accession>
<dbReference type="EMBL" id="AYGX02000095">
    <property type="protein sequence ID" value="KRO27008.1"/>
    <property type="molecule type" value="Genomic_DNA"/>
</dbReference>
<dbReference type="Pfam" id="PF00126">
    <property type="entry name" value="HTH_1"/>
    <property type="match status" value="1"/>
</dbReference>
<dbReference type="InterPro" id="IPR036388">
    <property type="entry name" value="WH-like_DNA-bd_sf"/>
</dbReference>
<reference evidence="6 7" key="1">
    <citation type="journal article" date="2015" name="Genome Announc.">
        <title>Expanding the biotechnology potential of lactobacilli through comparative genomics of 213 strains and associated genera.</title>
        <authorList>
            <person name="Sun Z."/>
            <person name="Harris H.M."/>
            <person name="McCann A."/>
            <person name="Guo C."/>
            <person name="Argimon S."/>
            <person name="Zhang W."/>
            <person name="Yang X."/>
            <person name="Jeffery I.B."/>
            <person name="Cooney J.C."/>
            <person name="Kagawa T.F."/>
            <person name="Liu W."/>
            <person name="Song Y."/>
            <person name="Salvetti E."/>
            <person name="Wrobel A."/>
            <person name="Rasinkangas P."/>
            <person name="Parkhill J."/>
            <person name="Rea M.C."/>
            <person name="O'Sullivan O."/>
            <person name="Ritari J."/>
            <person name="Douillard F.P."/>
            <person name="Paul Ross R."/>
            <person name="Yang R."/>
            <person name="Briner A.E."/>
            <person name="Felis G.E."/>
            <person name="de Vos W.M."/>
            <person name="Barrangou R."/>
            <person name="Klaenhammer T.R."/>
            <person name="Caufield P.W."/>
            <person name="Cui Y."/>
            <person name="Zhang H."/>
            <person name="O'Toole P.W."/>
        </authorList>
    </citation>
    <scope>NUCLEOTIDE SEQUENCE [LARGE SCALE GENOMIC DNA]</scope>
    <source>
        <strain evidence="6 7">DSM 21115</strain>
    </source>
</reference>
<feature type="domain" description="HTH lysR-type" evidence="5">
    <location>
        <begin position="1"/>
        <end position="58"/>
    </location>
</feature>
<gene>
    <name evidence="6" type="ORF">DY78_GL000405</name>
</gene>
<dbReference type="Proteomes" id="UP000050920">
    <property type="component" value="Unassembled WGS sequence"/>
</dbReference>
<dbReference type="Gene3D" id="1.10.10.10">
    <property type="entry name" value="Winged helix-like DNA-binding domain superfamily/Winged helix DNA-binding domain"/>
    <property type="match status" value="1"/>
</dbReference>
<dbReference type="GO" id="GO:0005829">
    <property type="term" value="C:cytosol"/>
    <property type="evidence" value="ECO:0007669"/>
    <property type="project" value="TreeGrafter"/>
</dbReference>
<sequence length="297" mass="32581">MELETLRHFVVIAKLGNMTRAAAQLNISQPALSRQVQTLETELGQPLFNRANRQLTLTPGGHYLVNHAEELLTLADKTVANMTQQQVLSGKLYIGAGETRGMQPLVTAFETLHRAHPGVQLKLFSGASQDVFTKLDNGILDFGLITDPQLNSSYDSLALPSLDRWGVLLRSSDPLAKNTVITPTDLLGKPLIFSQQTTAIERLRRWSNQQLTDQQVVATYNLIYNASLLAQAGLGYVIGIAGLINTSGDSELCFRPLSPTMTTKLGLIWPRKRPLSPVASHFLTTLQAQLNPDSKKS</sequence>
<dbReference type="PANTHER" id="PTHR30419:SF8">
    <property type="entry name" value="NITROGEN ASSIMILATION TRANSCRIPTIONAL ACTIVATOR-RELATED"/>
    <property type="match status" value="1"/>
</dbReference>
<dbReference type="PROSITE" id="PS50931">
    <property type="entry name" value="HTH_LYSR"/>
    <property type="match status" value="1"/>
</dbReference>
<evidence type="ECO:0000256" key="4">
    <source>
        <dbReference type="ARBA" id="ARBA00023163"/>
    </source>
</evidence>
<dbReference type="SUPFAM" id="SSF53850">
    <property type="entry name" value="Periplasmic binding protein-like II"/>
    <property type="match status" value="1"/>
</dbReference>
<dbReference type="InterPro" id="IPR000847">
    <property type="entry name" value="LysR_HTH_N"/>
</dbReference>
<dbReference type="PRINTS" id="PR00039">
    <property type="entry name" value="HTHLYSR"/>
</dbReference>
<evidence type="ECO:0000256" key="2">
    <source>
        <dbReference type="ARBA" id="ARBA00023015"/>
    </source>
</evidence>
<dbReference type="AlphaFoldDB" id="A0A0R2NRF2"/>
<evidence type="ECO:0000259" key="5">
    <source>
        <dbReference type="PROSITE" id="PS50931"/>
    </source>
</evidence>
<dbReference type="InterPro" id="IPR036390">
    <property type="entry name" value="WH_DNA-bd_sf"/>
</dbReference>
<evidence type="ECO:0000256" key="1">
    <source>
        <dbReference type="ARBA" id="ARBA00009437"/>
    </source>
</evidence>
<keyword evidence="3" id="KW-0238">DNA-binding</keyword>
<keyword evidence="7" id="KW-1185">Reference proteome</keyword>
<dbReference type="Gene3D" id="3.40.190.290">
    <property type="match status" value="1"/>
</dbReference>
<keyword evidence="2" id="KW-0805">Transcription regulation</keyword>